<feature type="signal peptide" evidence="1">
    <location>
        <begin position="1"/>
        <end position="19"/>
    </location>
</feature>
<evidence type="ECO:0008006" key="4">
    <source>
        <dbReference type="Google" id="ProtNLM"/>
    </source>
</evidence>
<gene>
    <name evidence="2" type="ORF">SAMN02745775_106255</name>
</gene>
<dbReference type="EMBL" id="FOSQ01000006">
    <property type="protein sequence ID" value="SFK73827.1"/>
    <property type="molecule type" value="Genomic_DNA"/>
</dbReference>
<sequence length="199" mass="20101">MSFSAGRRVAPFLLLPLLAACGGGSGFRQNIAVSSEPVGAACRVTQGEAVLAQVAATPGVASVPKSSNPIAIACEAPNHLPARLDAASRQDGAMVAAYALTGGLVGIMAASASGDLYRYPDAVTVRLAPQRFADAAARDAFFDAREAEATAFGEAVLAARPACGAGDTGCENRRAADRAATEARLSELRTQRASAAVGP</sequence>
<dbReference type="PROSITE" id="PS51257">
    <property type="entry name" value="PROKAR_LIPOPROTEIN"/>
    <property type="match status" value="1"/>
</dbReference>
<dbReference type="Proteomes" id="UP000199473">
    <property type="component" value="Unassembled WGS sequence"/>
</dbReference>
<name>A0A1I4C088_9PROT</name>
<dbReference type="AlphaFoldDB" id="A0A1I4C088"/>
<evidence type="ECO:0000313" key="3">
    <source>
        <dbReference type="Proteomes" id="UP000199473"/>
    </source>
</evidence>
<dbReference type="STRING" id="1123062.SAMN02745775_106255"/>
<dbReference type="RefSeq" id="WP_092961092.1">
    <property type="nucleotide sequence ID" value="NZ_FOSQ01000006.1"/>
</dbReference>
<evidence type="ECO:0000313" key="2">
    <source>
        <dbReference type="EMBL" id="SFK73827.1"/>
    </source>
</evidence>
<keyword evidence="1" id="KW-0732">Signal</keyword>
<accession>A0A1I4C088</accession>
<keyword evidence="3" id="KW-1185">Reference proteome</keyword>
<feature type="chain" id="PRO_5011555574" description="Lipoprotein" evidence="1">
    <location>
        <begin position="20"/>
        <end position="199"/>
    </location>
</feature>
<organism evidence="2 3">
    <name type="scientific">Falsiroseomonas stagni DSM 19981</name>
    <dbReference type="NCBI Taxonomy" id="1123062"/>
    <lineage>
        <taxon>Bacteria</taxon>
        <taxon>Pseudomonadati</taxon>
        <taxon>Pseudomonadota</taxon>
        <taxon>Alphaproteobacteria</taxon>
        <taxon>Acetobacterales</taxon>
        <taxon>Roseomonadaceae</taxon>
        <taxon>Falsiroseomonas</taxon>
    </lineage>
</organism>
<evidence type="ECO:0000256" key="1">
    <source>
        <dbReference type="SAM" id="SignalP"/>
    </source>
</evidence>
<protein>
    <recommendedName>
        <fullName evidence="4">Lipoprotein</fullName>
    </recommendedName>
</protein>
<reference evidence="2 3" key="1">
    <citation type="submission" date="2016-10" db="EMBL/GenBank/DDBJ databases">
        <authorList>
            <person name="de Groot N.N."/>
        </authorList>
    </citation>
    <scope>NUCLEOTIDE SEQUENCE [LARGE SCALE GENOMIC DNA]</scope>
    <source>
        <strain evidence="2 3">DSM 19981</strain>
    </source>
</reference>
<proteinExistence type="predicted"/>